<dbReference type="AlphaFoldDB" id="A0A7T0BU96"/>
<evidence type="ECO:0000256" key="2">
    <source>
        <dbReference type="SAM" id="MobiDB-lite"/>
    </source>
</evidence>
<gene>
    <name evidence="4" type="ORF">G3M70_01130</name>
</gene>
<sequence length="115" mass="12898">MSNEMDGDYEPGGITMGPEERLEREIAKSKSLKVERLQLRDRISRLEEKVEALDRENSEMARKLAEQAIHSPQTKIEEASKEQTCGTGLANNWILGGMAILLIASVLLAVRWFLG</sequence>
<feature type="region of interest" description="Disordered" evidence="2">
    <location>
        <begin position="1"/>
        <end position="21"/>
    </location>
</feature>
<protein>
    <submittedName>
        <fullName evidence="4">Uncharacterized protein</fullName>
    </submittedName>
</protein>
<dbReference type="EMBL" id="CP048685">
    <property type="protein sequence ID" value="QPJ60562.1"/>
    <property type="molecule type" value="Genomic_DNA"/>
</dbReference>
<feature type="transmembrane region" description="Helical" evidence="3">
    <location>
        <begin position="93"/>
        <end position="114"/>
    </location>
</feature>
<accession>A0A7T0BU96</accession>
<dbReference type="Proteomes" id="UP000594688">
    <property type="component" value="Chromosome"/>
</dbReference>
<feature type="coiled-coil region" evidence="1">
    <location>
        <begin position="29"/>
        <end position="66"/>
    </location>
</feature>
<evidence type="ECO:0000313" key="4">
    <source>
        <dbReference type="EMBL" id="QPJ60562.1"/>
    </source>
</evidence>
<proteinExistence type="predicted"/>
<name>A0A7T0BU96_9BACT</name>
<evidence type="ECO:0000313" key="5">
    <source>
        <dbReference type="Proteomes" id="UP000594688"/>
    </source>
</evidence>
<evidence type="ECO:0000256" key="1">
    <source>
        <dbReference type="SAM" id="Coils"/>
    </source>
</evidence>
<keyword evidence="3" id="KW-0472">Membrane</keyword>
<keyword evidence="3" id="KW-1133">Transmembrane helix</keyword>
<evidence type="ECO:0000256" key="3">
    <source>
        <dbReference type="SAM" id="Phobius"/>
    </source>
</evidence>
<reference evidence="4 5" key="1">
    <citation type="submission" date="2020-02" db="EMBL/GenBank/DDBJ databases">
        <title>Genomic and physiological characterization of two novel Nitrospinaceae genera.</title>
        <authorList>
            <person name="Mueller A.J."/>
            <person name="Jung M.-Y."/>
            <person name="Strachan C.R."/>
            <person name="Herbold C.W."/>
            <person name="Kirkegaard R.H."/>
            <person name="Daims H."/>
        </authorList>
    </citation>
    <scope>NUCLEOTIDE SEQUENCE [LARGE SCALE GENOMIC DNA]</scope>
    <source>
        <strain evidence="4">EB</strain>
    </source>
</reference>
<dbReference type="KEGG" id="nli:G3M70_01130"/>
<keyword evidence="1" id="KW-0175">Coiled coil</keyword>
<organism evidence="4 5">
    <name type="scientific">Candidatus Nitronauta litoralis</name>
    <dbReference type="NCBI Taxonomy" id="2705533"/>
    <lineage>
        <taxon>Bacteria</taxon>
        <taxon>Pseudomonadati</taxon>
        <taxon>Nitrospinota/Tectimicrobiota group</taxon>
        <taxon>Nitrospinota</taxon>
        <taxon>Nitrospinia</taxon>
        <taxon>Nitrospinales</taxon>
        <taxon>Nitrospinaceae</taxon>
        <taxon>Candidatus Nitronauta</taxon>
    </lineage>
</organism>
<keyword evidence="3" id="KW-0812">Transmembrane</keyword>